<feature type="transmembrane region" description="Helical" evidence="1">
    <location>
        <begin position="36"/>
        <end position="53"/>
    </location>
</feature>
<evidence type="ECO:0000313" key="2">
    <source>
        <dbReference type="EMBL" id="VFU11688.1"/>
    </source>
</evidence>
<keyword evidence="1" id="KW-0812">Transmembrane</keyword>
<proteinExistence type="predicted"/>
<dbReference type="AlphaFoldDB" id="A0A485LUL1"/>
<sequence>MQRKKYQDISMPPAANDASAEGFPVRMRRDLITNEILAIIPIFIYLALQYPFIDWKRSSPC</sequence>
<keyword evidence="1" id="KW-1133">Transmembrane helix</keyword>
<name>A0A485LUL1_9ZZZZ</name>
<evidence type="ECO:0000256" key="1">
    <source>
        <dbReference type="SAM" id="Phobius"/>
    </source>
</evidence>
<gene>
    <name evidence="2" type="ORF">SCFA_1120002</name>
</gene>
<keyword evidence="1" id="KW-0472">Membrane</keyword>
<organism evidence="2">
    <name type="scientific">anaerobic digester metagenome</name>
    <dbReference type="NCBI Taxonomy" id="1263854"/>
    <lineage>
        <taxon>unclassified sequences</taxon>
        <taxon>metagenomes</taxon>
        <taxon>ecological metagenomes</taxon>
    </lineage>
</organism>
<accession>A0A485LUL1</accession>
<protein>
    <submittedName>
        <fullName evidence="2">Uncharacterized protein</fullName>
    </submittedName>
</protein>
<reference evidence="2" key="1">
    <citation type="submission" date="2019-03" db="EMBL/GenBank/DDBJ databases">
        <authorList>
            <person name="Hao L."/>
        </authorList>
    </citation>
    <scope>NUCLEOTIDE SEQUENCE</scope>
</reference>
<dbReference type="EMBL" id="CAADRM010000016">
    <property type="protein sequence ID" value="VFU11688.1"/>
    <property type="molecule type" value="Genomic_DNA"/>
</dbReference>